<dbReference type="Gene3D" id="1.10.10.60">
    <property type="entry name" value="Homeodomain-like"/>
    <property type="match status" value="1"/>
</dbReference>
<dbReference type="FunFam" id="1.10.10.60:FF:000141">
    <property type="entry name" value="TetR family transcriptional regulator"/>
    <property type="match status" value="1"/>
</dbReference>
<evidence type="ECO:0000256" key="2">
    <source>
        <dbReference type="ARBA" id="ARBA00023125"/>
    </source>
</evidence>
<keyword evidence="3" id="KW-0804">Transcription</keyword>
<proteinExistence type="predicted"/>
<evidence type="ECO:0000256" key="3">
    <source>
        <dbReference type="ARBA" id="ARBA00023163"/>
    </source>
</evidence>
<evidence type="ECO:0000256" key="1">
    <source>
        <dbReference type="ARBA" id="ARBA00023015"/>
    </source>
</evidence>
<dbReference type="InterPro" id="IPR039536">
    <property type="entry name" value="TetR_C_Proteobacteria"/>
</dbReference>
<evidence type="ECO:0000313" key="7">
    <source>
        <dbReference type="Proteomes" id="UP000242869"/>
    </source>
</evidence>
<feature type="DNA-binding region" description="H-T-H motif" evidence="4">
    <location>
        <begin position="29"/>
        <end position="48"/>
    </location>
</feature>
<dbReference type="AlphaFoldDB" id="A0A1I4UY93"/>
<evidence type="ECO:0000256" key="4">
    <source>
        <dbReference type="PROSITE-ProRule" id="PRU00335"/>
    </source>
</evidence>
<name>A0A1I4UY93_9NEIS</name>
<keyword evidence="1" id="KW-0805">Transcription regulation</keyword>
<dbReference type="InterPro" id="IPR009057">
    <property type="entry name" value="Homeodomain-like_sf"/>
</dbReference>
<dbReference type="PANTHER" id="PTHR30055:SF119">
    <property type="entry name" value="NALC"/>
    <property type="match status" value="1"/>
</dbReference>
<dbReference type="RefSeq" id="WP_091189433.1">
    <property type="nucleotide sequence ID" value="NZ_FOVE01000001.1"/>
</dbReference>
<evidence type="ECO:0000313" key="6">
    <source>
        <dbReference type="EMBL" id="SFM93911.1"/>
    </source>
</evidence>
<evidence type="ECO:0000259" key="5">
    <source>
        <dbReference type="PROSITE" id="PS50977"/>
    </source>
</evidence>
<dbReference type="PANTHER" id="PTHR30055">
    <property type="entry name" value="HTH-TYPE TRANSCRIPTIONAL REGULATOR RUTR"/>
    <property type="match status" value="1"/>
</dbReference>
<dbReference type="EMBL" id="FOVE01000001">
    <property type="protein sequence ID" value="SFM93911.1"/>
    <property type="molecule type" value="Genomic_DNA"/>
</dbReference>
<dbReference type="Proteomes" id="UP000242869">
    <property type="component" value="Unassembled WGS sequence"/>
</dbReference>
<dbReference type="Gene3D" id="1.10.357.10">
    <property type="entry name" value="Tetracycline Repressor, domain 2"/>
    <property type="match status" value="1"/>
</dbReference>
<dbReference type="OrthoDB" id="8595767at2"/>
<keyword evidence="7" id="KW-1185">Reference proteome</keyword>
<dbReference type="GO" id="GO:0000976">
    <property type="term" value="F:transcription cis-regulatory region binding"/>
    <property type="evidence" value="ECO:0007669"/>
    <property type="project" value="TreeGrafter"/>
</dbReference>
<dbReference type="InterPro" id="IPR001647">
    <property type="entry name" value="HTH_TetR"/>
</dbReference>
<dbReference type="STRING" id="83765.SAMN05660284_00033"/>
<dbReference type="PRINTS" id="PR00455">
    <property type="entry name" value="HTHTETR"/>
</dbReference>
<reference evidence="7" key="1">
    <citation type="submission" date="2016-10" db="EMBL/GenBank/DDBJ databases">
        <authorList>
            <person name="Varghese N."/>
            <person name="Submissions S."/>
        </authorList>
    </citation>
    <scope>NUCLEOTIDE SEQUENCE [LARGE SCALE GENOMIC DNA]</scope>
    <source>
        <strain evidence="7">DSM 6150</strain>
    </source>
</reference>
<sequence length="200" mass="22484">MRSKSETKRQAIMDVAAQVFREVGFERASMTEICQRVGGSKATIYNYFPSKEKLFFEIMFQSSEAEFHAIHRVLDPTTEDISEALRNFGRGFLTLIYSPEIQAARRLMSSSFGSELGKLCYERGPQHSLRETSEFLLAAMKKGKLRQSDPAAATLHLRGLLEAELLDSFLFQIPCDTSPEKIGEIVDRAVAVFMAAYGPQ</sequence>
<gene>
    <name evidence="6" type="ORF">SAMN05660284_00033</name>
</gene>
<protein>
    <submittedName>
        <fullName evidence="6">Transcriptional regulator, TetR family</fullName>
    </submittedName>
</protein>
<dbReference type="PROSITE" id="PS50977">
    <property type="entry name" value="HTH_TETR_2"/>
    <property type="match status" value="1"/>
</dbReference>
<accession>A0A1I4UY93</accession>
<feature type="domain" description="HTH tetR-type" evidence="5">
    <location>
        <begin position="6"/>
        <end position="66"/>
    </location>
</feature>
<organism evidence="6 7">
    <name type="scientific">Formivibrio citricus</name>
    <dbReference type="NCBI Taxonomy" id="83765"/>
    <lineage>
        <taxon>Bacteria</taxon>
        <taxon>Pseudomonadati</taxon>
        <taxon>Pseudomonadota</taxon>
        <taxon>Betaproteobacteria</taxon>
        <taxon>Neisseriales</taxon>
        <taxon>Chitinibacteraceae</taxon>
        <taxon>Formivibrio</taxon>
    </lineage>
</organism>
<dbReference type="InterPro" id="IPR050109">
    <property type="entry name" value="HTH-type_TetR-like_transc_reg"/>
</dbReference>
<dbReference type="SUPFAM" id="SSF46689">
    <property type="entry name" value="Homeodomain-like"/>
    <property type="match status" value="1"/>
</dbReference>
<keyword evidence="2 4" id="KW-0238">DNA-binding</keyword>
<dbReference type="Pfam" id="PF14246">
    <property type="entry name" value="TetR_C_7"/>
    <property type="match status" value="1"/>
</dbReference>
<dbReference type="Pfam" id="PF00440">
    <property type="entry name" value="TetR_N"/>
    <property type="match status" value="1"/>
</dbReference>
<dbReference type="GO" id="GO:0003700">
    <property type="term" value="F:DNA-binding transcription factor activity"/>
    <property type="evidence" value="ECO:0007669"/>
    <property type="project" value="TreeGrafter"/>
</dbReference>